<comment type="caution">
    <text evidence="1">The sequence shown here is derived from an EMBL/GenBank/DDBJ whole genome shotgun (WGS) entry which is preliminary data.</text>
</comment>
<name>M6UL38_9LEPT</name>
<dbReference type="EMBL" id="AHOQ02000027">
    <property type="protein sequence ID" value="EMO45837.1"/>
    <property type="molecule type" value="Genomic_DNA"/>
</dbReference>
<accession>M6UL38</accession>
<gene>
    <name evidence="1" type="ORF">LEP1GSC187_3514</name>
</gene>
<proteinExistence type="predicted"/>
<dbReference type="AlphaFoldDB" id="M6UL38"/>
<sequence>MQLFTFKSWKKDQSLIRNVFDRLGNGKRKILRIGSMKRILCCAYFKT</sequence>
<evidence type="ECO:0000313" key="1">
    <source>
        <dbReference type="EMBL" id="EMO45837.1"/>
    </source>
</evidence>
<reference evidence="1 2" key="1">
    <citation type="submission" date="2013-01" db="EMBL/GenBank/DDBJ databases">
        <authorList>
            <person name="Harkins D.M."/>
            <person name="Durkin A.S."/>
            <person name="Brinkac L.M."/>
            <person name="Haft D.H."/>
            <person name="Selengut J.D."/>
            <person name="Sanka R."/>
            <person name="DePew J."/>
            <person name="Purushe J."/>
            <person name="Matthias M.A."/>
            <person name="Vinetz J.M."/>
            <person name="Sutton G.G."/>
            <person name="Nierman W.C."/>
            <person name="Fouts D.E."/>
        </authorList>
    </citation>
    <scope>NUCLEOTIDE SEQUENCE [LARGE SCALE GENOMIC DNA]</scope>
    <source>
        <strain evidence="1 2">ZUN179</strain>
    </source>
</reference>
<protein>
    <submittedName>
        <fullName evidence="1">Uncharacterized protein</fullName>
    </submittedName>
</protein>
<organism evidence="1 2">
    <name type="scientific">Leptospira santarosai str. ZUN179</name>
    <dbReference type="NCBI Taxonomy" id="1049985"/>
    <lineage>
        <taxon>Bacteria</taxon>
        <taxon>Pseudomonadati</taxon>
        <taxon>Spirochaetota</taxon>
        <taxon>Spirochaetia</taxon>
        <taxon>Leptospirales</taxon>
        <taxon>Leptospiraceae</taxon>
        <taxon>Leptospira</taxon>
    </lineage>
</organism>
<dbReference type="Proteomes" id="UP000012160">
    <property type="component" value="Unassembled WGS sequence"/>
</dbReference>
<evidence type="ECO:0000313" key="2">
    <source>
        <dbReference type="Proteomes" id="UP000012160"/>
    </source>
</evidence>